<evidence type="ECO:0000256" key="3">
    <source>
        <dbReference type="ARBA" id="ARBA00022448"/>
    </source>
</evidence>
<evidence type="ECO:0000313" key="6">
    <source>
        <dbReference type="EMBL" id="MBR7836772.1"/>
    </source>
</evidence>
<dbReference type="GO" id="GO:0030313">
    <property type="term" value="C:cell envelope"/>
    <property type="evidence" value="ECO:0007669"/>
    <property type="project" value="UniProtKB-SubCell"/>
</dbReference>
<keyword evidence="3" id="KW-0813">Transport</keyword>
<dbReference type="Gene3D" id="3.40.190.10">
    <property type="entry name" value="Periplasmic binding protein-like II"/>
    <property type="match status" value="2"/>
</dbReference>
<dbReference type="AlphaFoldDB" id="A0A941IST6"/>
<dbReference type="Pfam" id="PF01547">
    <property type="entry name" value="SBP_bac_1"/>
    <property type="match status" value="1"/>
</dbReference>
<evidence type="ECO:0000256" key="1">
    <source>
        <dbReference type="ARBA" id="ARBA00004196"/>
    </source>
</evidence>
<dbReference type="NCBIfam" id="TIGR03851">
    <property type="entry name" value="chitin_NgcE"/>
    <property type="match status" value="1"/>
</dbReference>
<dbReference type="PANTHER" id="PTHR43649:SF31">
    <property type="entry name" value="SN-GLYCEROL-3-PHOSPHATE-BINDING PERIPLASMIC PROTEIN UGPB"/>
    <property type="match status" value="1"/>
</dbReference>
<dbReference type="InterPro" id="IPR050490">
    <property type="entry name" value="Bact_solute-bd_prot1"/>
</dbReference>
<name>A0A941IST6_9ACTN</name>
<dbReference type="SUPFAM" id="SSF53850">
    <property type="entry name" value="Periplasmic binding protein-like II"/>
    <property type="match status" value="1"/>
</dbReference>
<comment type="similarity">
    <text evidence="2">Belongs to the bacterial solute-binding protein 1 family.</text>
</comment>
<dbReference type="RefSeq" id="WP_212531246.1">
    <property type="nucleotide sequence ID" value="NZ_JAGSOG010000160.1"/>
</dbReference>
<organism evidence="6 7">
    <name type="scientific">Actinospica durhamensis</name>
    <dbReference type="NCBI Taxonomy" id="1508375"/>
    <lineage>
        <taxon>Bacteria</taxon>
        <taxon>Bacillati</taxon>
        <taxon>Actinomycetota</taxon>
        <taxon>Actinomycetes</taxon>
        <taxon>Catenulisporales</taxon>
        <taxon>Actinospicaceae</taxon>
        <taxon>Actinospica</taxon>
    </lineage>
</organism>
<feature type="chain" id="PRO_5037267344" evidence="5">
    <location>
        <begin position="28"/>
        <end position="478"/>
    </location>
</feature>
<dbReference type="EMBL" id="JAGSOG010000160">
    <property type="protein sequence ID" value="MBR7836772.1"/>
    <property type="molecule type" value="Genomic_DNA"/>
</dbReference>
<keyword evidence="7" id="KW-1185">Reference proteome</keyword>
<evidence type="ECO:0000313" key="7">
    <source>
        <dbReference type="Proteomes" id="UP000675781"/>
    </source>
</evidence>
<dbReference type="Proteomes" id="UP000675781">
    <property type="component" value="Unassembled WGS sequence"/>
</dbReference>
<accession>A0A941IST6</accession>
<keyword evidence="4 5" id="KW-0732">Signal</keyword>
<comment type="subcellular location">
    <subcellularLocation>
        <location evidence="1">Cell envelope</location>
    </subcellularLocation>
</comment>
<comment type="caution">
    <text evidence="6">The sequence shown here is derived from an EMBL/GenBank/DDBJ whole genome shotgun (WGS) entry which is preliminary data.</text>
</comment>
<evidence type="ECO:0000256" key="2">
    <source>
        <dbReference type="ARBA" id="ARBA00008520"/>
    </source>
</evidence>
<dbReference type="InterPro" id="IPR022386">
    <property type="entry name" value="Chitin_NgcE"/>
</dbReference>
<protein>
    <submittedName>
        <fullName evidence="6">N-acetylglucosamine/diacetylchitobiose ABC transporter substrate-binding protein</fullName>
    </submittedName>
</protein>
<dbReference type="InterPro" id="IPR006059">
    <property type="entry name" value="SBP"/>
</dbReference>
<evidence type="ECO:0000256" key="5">
    <source>
        <dbReference type="SAM" id="SignalP"/>
    </source>
</evidence>
<gene>
    <name evidence="6" type="primary">ngcE</name>
    <name evidence="6" type="ORF">KDL01_26060</name>
</gene>
<sequence length="478" mass="50439">MSFAHGTTTATTRRTVLVRSATIAAMAAPVTGLLSACAGGTGSTSAAPTGPKSADNPFGVEPTASLDVYFFEGGLGSSFAKAFEAMYQKKYPSAKISADGGQNVTGDLQPRFNAGSPPDFIFDDGAQKLELNVLYTNGQLTNLDALLDAPSIDDPSQTVRDTLVPGTVQAGLIGTSMYSLNYALTVYGVWYSKTLFAKHGWTVPQTWDEFTALCQTIKAAGISPWAHQGKYPFYMMVPLMDMVAKAGGEDIMKKIDNLKPNAWHEEAVVQSVEAIYSLVSNGYMLPGTEGLTNIQAETAWTQGKAAFVPCGSWLEQEMDGITPAGFDMAVMPMPQVAGDAMPATSVRAVAAEAFIVPAKAENPAGGLEFMRIMCSKAGGAAFALDAKSLPVVRGAITPEVAAAMTPGTKSSSDLIAAAGDNVITWNYANWYPQMETDLENAMGDLMAGRIKPADFITQAQAAADKTAADSSIQKYTRT</sequence>
<dbReference type="PANTHER" id="PTHR43649">
    <property type="entry name" value="ARABINOSE-BINDING PROTEIN-RELATED"/>
    <property type="match status" value="1"/>
</dbReference>
<evidence type="ECO:0000256" key="4">
    <source>
        <dbReference type="ARBA" id="ARBA00022729"/>
    </source>
</evidence>
<feature type="signal peptide" evidence="5">
    <location>
        <begin position="1"/>
        <end position="27"/>
    </location>
</feature>
<reference evidence="6" key="1">
    <citation type="submission" date="2021-04" db="EMBL/GenBank/DDBJ databases">
        <title>Genome based classification of Actinospica acidithermotolerans sp. nov., an actinobacterium isolated from an Indonesian hot spring.</title>
        <authorList>
            <person name="Kusuma A.B."/>
            <person name="Putra K.E."/>
            <person name="Nafisah S."/>
            <person name="Loh J."/>
            <person name="Nouioui I."/>
            <person name="Goodfellow M."/>
        </authorList>
    </citation>
    <scope>NUCLEOTIDE SEQUENCE</scope>
    <source>
        <strain evidence="6">CSCA 57</strain>
    </source>
</reference>
<proteinExistence type="inferred from homology"/>